<evidence type="ECO:0000256" key="2">
    <source>
        <dbReference type="ARBA" id="ARBA00012959"/>
    </source>
</evidence>
<gene>
    <name evidence="6" type="ORF">LITE_LOCUS521</name>
</gene>
<comment type="catalytic activity">
    <reaction evidence="4">
        <text>(E)-4-coumarate + ATP + CoA = (E)-4-coumaroyl-CoA + AMP + diphosphate</text>
        <dbReference type="Rhea" id="RHEA:19641"/>
        <dbReference type="ChEBI" id="CHEBI:12876"/>
        <dbReference type="ChEBI" id="CHEBI:30616"/>
        <dbReference type="ChEBI" id="CHEBI:33019"/>
        <dbReference type="ChEBI" id="CHEBI:57287"/>
        <dbReference type="ChEBI" id="CHEBI:85008"/>
        <dbReference type="ChEBI" id="CHEBI:456215"/>
        <dbReference type="EC" id="6.2.1.12"/>
    </reaction>
    <physiologicalReaction direction="left-to-right" evidence="4">
        <dbReference type="Rhea" id="RHEA:19642"/>
    </physiologicalReaction>
</comment>
<comment type="caution">
    <text evidence="6">The sequence shown here is derived from an EMBL/GenBank/DDBJ whole genome shotgun (WGS) entry which is preliminary data.</text>
</comment>
<dbReference type="InterPro" id="IPR042099">
    <property type="entry name" value="ANL_N_sf"/>
</dbReference>
<name>A0AAV0GRH2_9ROSI</name>
<dbReference type="PANTHER" id="PTHR24096:SF149">
    <property type="entry name" value="AMP-BINDING DOMAIN-CONTAINING PROTEIN-RELATED"/>
    <property type="match status" value="1"/>
</dbReference>
<dbReference type="GO" id="GO:0016207">
    <property type="term" value="F:4-coumarate-CoA ligase activity"/>
    <property type="evidence" value="ECO:0007669"/>
    <property type="project" value="UniProtKB-EC"/>
</dbReference>
<evidence type="ECO:0000256" key="1">
    <source>
        <dbReference type="ARBA" id="ARBA00006432"/>
    </source>
</evidence>
<organism evidence="6 7">
    <name type="scientific">Linum tenue</name>
    <dbReference type="NCBI Taxonomy" id="586396"/>
    <lineage>
        <taxon>Eukaryota</taxon>
        <taxon>Viridiplantae</taxon>
        <taxon>Streptophyta</taxon>
        <taxon>Embryophyta</taxon>
        <taxon>Tracheophyta</taxon>
        <taxon>Spermatophyta</taxon>
        <taxon>Magnoliopsida</taxon>
        <taxon>eudicotyledons</taxon>
        <taxon>Gunneridae</taxon>
        <taxon>Pentapetalae</taxon>
        <taxon>rosids</taxon>
        <taxon>fabids</taxon>
        <taxon>Malpighiales</taxon>
        <taxon>Linaceae</taxon>
        <taxon>Linum</taxon>
    </lineage>
</organism>
<dbReference type="Proteomes" id="UP001154282">
    <property type="component" value="Unassembled WGS sequence"/>
</dbReference>
<keyword evidence="3" id="KW-0436">Ligase</keyword>
<dbReference type="SUPFAM" id="SSF56801">
    <property type="entry name" value="Acetyl-CoA synthetase-like"/>
    <property type="match status" value="1"/>
</dbReference>
<protein>
    <recommendedName>
        <fullName evidence="2">4-coumarate--CoA ligase</fullName>
        <ecNumber evidence="2">6.2.1.12</ecNumber>
    </recommendedName>
</protein>
<dbReference type="InterPro" id="IPR000873">
    <property type="entry name" value="AMP-dep_synth/lig_dom"/>
</dbReference>
<proteinExistence type="inferred from homology"/>
<evidence type="ECO:0000256" key="4">
    <source>
        <dbReference type="ARBA" id="ARBA00034252"/>
    </source>
</evidence>
<dbReference type="Pfam" id="PF00501">
    <property type="entry name" value="AMP-binding"/>
    <property type="match status" value="1"/>
</dbReference>
<comment type="similarity">
    <text evidence="1">Belongs to the ATP-dependent AMP-binding enzyme family.</text>
</comment>
<dbReference type="PANTHER" id="PTHR24096">
    <property type="entry name" value="LONG-CHAIN-FATTY-ACID--COA LIGASE"/>
    <property type="match status" value="1"/>
</dbReference>
<dbReference type="Gene3D" id="3.40.50.12780">
    <property type="entry name" value="N-terminal domain of ligase-like"/>
    <property type="match status" value="1"/>
</dbReference>
<feature type="domain" description="AMP-dependent synthetase/ligase" evidence="5">
    <location>
        <begin position="25"/>
        <end position="278"/>
    </location>
</feature>
<evidence type="ECO:0000313" key="6">
    <source>
        <dbReference type="EMBL" id="CAI0375232.1"/>
    </source>
</evidence>
<sequence>MILSLSFPRPLVSPSCLPLHSYCFENIALFADKPCLIDAATGTTHTYADVDLTARRVAAGLHNELGIQQGDVIMLLLQNSPEFVYAFLATSHLGTVVTTTNTFYTPVEIAKQIAASKAKLVITHSNFAEKIKSEVKIVTIDDALFFKFSDLVKEGEIEPILPAVKINPHDVVPLPYSSRMTGLPKGVMLTHRGLVTSMSHQVDGENPNLYSHRNDVILCVLPLFHIYSLNSIKLCGLRVGAAILITAKFEIGALVELVQRYRMTIASFVPPIVLAIAKWPLNECG</sequence>
<dbReference type="EMBL" id="CAMGYJ010000002">
    <property type="protein sequence ID" value="CAI0375232.1"/>
    <property type="molecule type" value="Genomic_DNA"/>
</dbReference>
<accession>A0AAV0GRH2</accession>
<dbReference type="AlphaFoldDB" id="A0AAV0GRH2"/>
<reference evidence="6" key="1">
    <citation type="submission" date="2022-08" db="EMBL/GenBank/DDBJ databases">
        <authorList>
            <person name="Gutierrez-Valencia J."/>
        </authorList>
    </citation>
    <scope>NUCLEOTIDE SEQUENCE</scope>
</reference>
<keyword evidence="7" id="KW-1185">Reference proteome</keyword>
<evidence type="ECO:0000313" key="7">
    <source>
        <dbReference type="Proteomes" id="UP001154282"/>
    </source>
</evidence>
<dbReference type="EC" id="6.2.1.12" evidence="2"/>
<evidence type="ECO:0000256" key="3">
    <source>
        <dbReference type="ARBA" id="ARBA00022598"/>
    </source>
</evidence>
<evidence type="ECO:0000259" key="5">
    <source>
        <dbReference type="Pfam" id="PF00501"/>
    </source>
</evidence>